<feature type="transmembrane region" description="Helical" evidence="1">
    <location>
        <begin position="84"/>
        <end position="105"/>
    </location>
</feature>
<feature type="transmembrane region" description="Helical" evidence="1">
    <location>
        <begin position="26"/>
        <end position="43"/>
    </location>
</feature>
<feature type="transmembrane region" description="Helical" evidence="1">
    <location>
        <begin position="157"/>
        <end position="175"/>
    </location>
</feature>
<comment type="caution">
    <text evidence="2">The sequence shown here is derived from an EMBL/GenBank/DDBJ whole genome shotgun (WGS) entry which is preliminary data.</text>
</comment>
<feature type="transmembrane region" description="Helical" evidence="1">
    <location>
        <begin position="49"/>
        <end position="72"/>
    </location>
</feature>
<proteinExistence type="predicted"/>
<name>A0A4R2TJM3_9FIRM</name>
<feature type="transmembrane region" description="Helical" evidence="1">
    <location>
        <begin position="125"/>
        <end position="145"/>
    </location>
</feature>
<keyword evidence="1" id="KW-0472">Membrane</keyword>
<keyword evidence="3" id="KW-1185">Reference proteome</keyword>
<dbReference type="InterPro" id="IPR007272">
    <property type="entry name" value="Sulf_transp_TsuA/YedE"/>
</dbReference>
<evidence type="ECO:0000313" key="3">
    <source>
        <dbReference type="Proteomes" id="UP000295504"/>
    </source>
</evidence>
<feature type="transmembrane region" description="Helical" evidence="1">
    <location>
        <begin position="197"/>
        <end position="218"/>
    </location>
</feature>
<protein>
    <submittedName>
        <fullName evidence="2">Uncharacterized protein</fullName>
    </submittedName>
</protein>
<dbReference type="AlphaFoldDB" id="A0A4R2TJM3"/>
<keyword evidence="1" id="KW-1133">Transmembrane helix</keyword>
<keyword evidence="1" id="KW-0812">Transmembrane</keyword>
<dbReference type="Pfam" id="PF04143">
    <property type="entry name" value="Sulf_transp"/>
    <property type="match status" value="1"/>
</dbReference>
<sequence length="230" mass="25579">MSNSKIEELKKSRQQREKNKNSQVKYGWLVLLVCLVIFIYFALTNRTFSLLWMVGLLIGFTLQRSRFCFVASFRDPIMIGSTSLFKAIIIAFIISTIGFGIIQPLHLNDATLSLDNIPSQIKPVGIHTIVGAVLFGIGMVIAGGCASGTLIRIGEGFLLQVVVLIGFIGGTLIGAKDFEFWDKMCISESPVVYFPKYLGLPLSMTIQIIILIVLYKLADWYDKKNSIMSV</sequence>
<reference evidence="2 3" key="1">
    <citation type="submission" date="2019-03" db="EMBL/GenBank/DDBJ databases">
        <title>Genomic Encyclopedia of Type Strains, Phase IV (KMG-IV): sequencing the most valuable type-strain genomes for metagenomic binning, comparative biology and taxonomic classification.</title>
        <authorList>
            <person name="Goeker M."/>
        </authorList>
    </citation>
    <scope>NUCLEOTIDE SEQUENCE [LARGE SCALE GENOMIC DNA]</scope>
    <source>
        <strain evidence="2 3">DSM 100013</strain>
    </source>
</reference>
<accession>A0A4R2TJM3</accession>
<dbReference type="RefSeq" id="WP_207667867.1">
    <property type="nucleotide sequence ID" value="NZ_CP058648.1"/>
</dbReference>
<evidence type="ECO:0000313" key="2">
    <source>
        <dbReference type="EMBL" id="TCQ02597.1"/>
    </source>
</evidence>
<dbReference type="EMBL" id="SLYC01000014">
    <property type="protein sequence ID" value="TCQ02597.1"/>
    <property type="molecule type" value="Genomic_DNA"/>
</dbReference>
<organism evidence="2 3">
    <name type="scientific">Serpentinicella alkaliphila</name>
    <dbReference type="NCBI Taxonomy" id="1734049"/>
    <lineage>
        <taxon>Bacteria</taxon>
        <taxon>Bacillati</taxon>
        <taxon>Bacillota</taxon>
        <taxon>Clostridia</taxon>
        <taxon>Peptostreptococcales</taxon>
        <taxon>Natronincolaceae</taxon>
        <taxon>Serpentinicella</taxon>
    </lineage>
</organism>
<dbReference type="Proteomes" id="UP000295504">
    <property type="component" value="Unassembled WGS sequence"/>
</dbReference>
<evidence type="ECO:0000256" key="1">
    <source>
        <dbReference type="SAM" id="Phobius"/>
    </source>
</evidence>
<gene>
    <name evidence="2" type="ORF">EDD79_101411</name>
</gene>